<evidence type="ECO:0000259" key="3">
    <source>
        <dbReference type="PROSITE" id="PS51371"/>
    </source>
</evidence>
<dbReference type="InterPro" id="IPR046342">
    <property type="entry name" value="CBS_dom_sf"/>
</dbReference>
<organism evidence="4 5">
    <name type="scientific">Xanthomarina spongicola</name>
    <dbReference type="NCBI Taxonomy" id="570520"/>
    <lineage>
        <taxon>Bacteria</taxon>
        <taxon>Pseudomonadati</taxon>
        <taxon>Bacteroidota</taxon>
        <taxon>Flavobacteriia</taxon>
        <taxon>Flavobacteriales</taxon>
        <taxon>Flavobacteriaceae</taxon>
        <taxon>Xanthomarina</taxon>
    </lineage>
</organism>
<dbReference type="PROSITE" id="PS51371">
    <property type="entry name" value="CBS"/>
    <property type="match status" value="2"/>
</dbReference>
<gene>
    <name evidence="4" type="ORF">LX78_01724</name>
</gene>
<sequence>MRIQVKDFMSSPVTTALGNNSVKEIRELMKLKGFNAVPVIQVAKQLPNTEITIRGIVTATDLSRKMDDNATIEDIMTSTRVYVTHKDSSAQSAAKMMLKHSVHHMVVMDDGKIIGMISSLDFVKLVAEYSLD</sequence>
<evidence type="ECO:0000313" key="5">
    <source>
        <dbReference type="Proteomes" id="UP000245430"/>
    </source>
</evidence>
<comment type="caution">
    <text evidence="4">The sequence shown here is derived from an EMBL/GenBank/DDBJ whole genome shotgun (WGS) entry which is preliminary data.</text>
</comment>
<evidence type="ECO:0000313" key="4">
    <source>
        <dbReference type="EMBL" id="PWK19243.1"/>
    </source>
</evidence>
<keyword evidence="5" id="KW-1185">Reference proteome</keyword>
<dbReference type="OrthoDB" id="9793295at2"/>
<reference evidence="4 5" key="1">
    <citation type="submission" date="2018-05" db="EMBL/GenBank/DDBJ databases">
        <title>Genomic Encyclopedia of Archaeal and Bacterial Type Strains, Phase II (KMG-II): from individual species to whole genera.</title>
        <authorList>
            <person name="Goeker M."/>
        </authorList>
    </citation>
    <scope>NUCLEOTIDE SEQUENCE [LARGE SCALE GENOMIC DNA]</scope>
    <source>
        <strain evidence="4 5">DSM 22637</strain>
    </source>
</reference>
<proteinExistence type="predicted"/>
<dbReference type="Proteomes" id="UP000245430">
    <property type="component" value="Unassembled WGS sequence"/>
</dbReference>
<keyword evidence="1 2" id="KW-0129">CBS domain</keyword>
<dbReference type="EMBL" id="QGGP01000003">
    <property type="protein sequence ID" value="PWK19243.1"/>
    <property type="molecule type" value="Genomic_DNA"/>
</dbReference>
<dbReference type="InterPro" id="IPR000644">
    <property type="entry name" value="CBS_dom"/>
</dbReference>
<evidence type="ECO:0000256" key="2">
    <source>
        <dbReference type="PROSITE-ProRule" id="PRU00703"/>
    </source>
</evidence>
<accession>A0A316DRB9</accession>
<dbReference type="PANTHER" id="PTHR43080:SF29">
    <property type="entry name" value="OS02G0818000 PROTEIN"/>
    <property type="match status" value="1"/>
</dbReference>
<dbReference type="Pfam" id="PF00571">
    <property type="entry name" value="CBS"/>
    <property type="match status" value="2"/>
</dbReference>
<dbReference type="SUPFAM" id="SSF54631">
    <property type="entry name" value="CBS-domain pair"/>
    <property type="match status" value="1"/>
</dbReference>
<evidence type="ECO:0000256" key="1">
    <source>
        <dbReference type="ARBA" id="ARBA00023122"/>
    </source>
</evidence>
<dbReference type="PANTHER" id="PTHR43080">
    <property type="entry name" value="CBS DOMAIN-CONTAINING PROTEIN CBSX3, MITOCHONDRIAL"/>
    <property type="match status" value="1"/>
</dbReference>
<dbReference type="Gene3D" id="3.10.580.10">
    <property type="entry name" value="CBS-domain"/>
    <property type="match status" value="1"/>
</dbReference>
<dbReference type="SMART" id="SM00116">
    <property type="entry name" value="CBS"/>
    <property type="match status" value="2"/>
</dbReference>
<dbReference type="RefSeq" id="WP_109682230.1">
    <property type="nucleotide sequence ID" value="NZ_QGGP01000003.1"/>
</dbReference>
<feature type="domain" description="CBS" evidence="3">
    <location>
        <begin position="9"/>
        <end position="72"/>
    </location>
</feature>
<dbReference type="AlphaFoldDB" id="A0A316DRB9"/>
<feature type="domain" description="CBS" evidence="3">
    <location>
        <begin position="76"/>
        <end position="132"/>
    </location>
</feature>
<protein>
    <submittedName>
        <fullName evidence="4">CBS domain protein</fullName>
    </submittedName>
</protein>
<dbReference type="InterPro" id="IPR051257">
    <property type="entry name" value="Diverse_CBS-Domain"/>
</dbReference>
<name>A0A316DRB9_9FLAO</name>